<keyword evidence="1" id="KW-0472">Membrane</keyword>
<accession>A0A975AXM9</accession>
<dbReference type="EMBL" id="CP060096">
    <property type="protein sequence ID" value="QSZ28370.1"/>
    <property type="molecule type" value="Genomic_DNA"/>
</dbReference>
<dbReference type="KEGG" id="aaut:ACETAC_05900"/>
<reference evidence="2" key="1">
    <citation type="submission" date="2020-08" db="EMBL/GenBank/DDBJ databases">
        <title>Genomic insights into the carbon and energy metabolism of the first obligate autotrophic acetogenic bacterium Aceticella autotrophica gen. nov., sp. nov.</title>
        <authorList>
            <person name="Toshchakov S.V."/>
            <person name="Elcheninov A.G."/>
            <person name="Kublanov I.V."/>
            <person name="Frolov E.N."/>
            <person name="Lebedinsky A.V."/>
        </authorList>
    </citation>
    <scope>NUCLEOTIDE SEQUENCE</scope>
    <source>
        <strain evidence="2">3443-3Ac</strain>
    </source>
</reference>
<organism evidence="2 3">
    <name type="scientific">Aceticella autotrophica</name>
    <dbReference type="NCBI Taxonomy" id="2755338"/>
    <lineage>
        <taxon>Bacteria</taxon>
        <taxon>Bacillati</taxon>
        <taxon>Bacillota</taxon>
        <taxon>Clostridia</taxon>
        <taxon>Thermoanaerobacterales</taxon>
        <taxon>Thermoanaerobacteraceae</taxon>
        <taxon>Aceticella</taxon>
    </lineage>
</organism>
<keyword evidence="1" id="KW-1133">Transmembrane helix</keyword>
<dbReference type="Proteomes" id="UP000671913">
    <property type="component" value="Chromosome"/>
</dbReference>
<name>A0A975AXM9_9THEO</name>
<evidence type="ECO:0000313" key="3">
    <source>
        <dbReference type="Proteomes" id="UP000671913"/>
    </source>
</evidence>
<evidence type="ECO:0000313" key="2">
    <source>
        <dbReference type="EMBL" id="QSZ28370.1"/>
    </source>
</evidence>
<keyword evidence="3" id="KW-1185">Reference proteome</keyword>
<proteinExistence type="predicted"/>
<feature type="transmembrane region" description="Helical" evidence="1">
    <location>
        <begin position="48"/>
        <end position="69"/>
    </location>
</feature>
<dbReference type="AlphaFoldDB" id="A0A975AXM9"/>
<feature type="transmembrane region" description="Helical" evidence="1">
    <location>
        <begin position="12"/>
        <end position="41"/>
    </location>
</feature>
<sequence>MVIDGGVNWAVVAAGTGIVLGAAALAVSVGLAFVPVAVILGAGTSGEIALAGLTVAASGIGGATIGYGFSH</sequence>
<protein>
    <submittedName>
        <fullName evidence="2">Uncharacterized protein</fullName>
    </submittedName>
</protein>
<keyword evidence="1" id="KW-0812">Transmembrane</keyword>
<evidence type="ECO:0000256" key="1">
    <source>
        <dbReference type="SAM" id="Phobius"/>
    </source>
</evidence>
<gene>
    <name evidence="2" type="ORF">ACETAC_05900</name>
</gene>